<dbReference type="SUPFAM" id="SSF48150">
    <property type="entry name" value="DNA-glycosylase"/>
    <property type="match status" value="1"/>
</dbReference>
<evidence type="ECO:0000313" key="3">
    <source>
        <dbReference type="EMBL" id="SNY67178.1"/>
    </source>
</evidence>
<dbReference type="EMBL" id="OBDY01000031">
    <property type="protein sequence ID" value="SNY67178.1"/>
    <property type="molecule type" value="Genomic_DNA"/>
</dbReference>
<dbReference type="GO" id="GO:0032993">
    <property type="term" value="C:protein-DNA complex"/>
    <property type="evidence" value="ECO:0007669"/>
    <property type="project" value="TreeGrafter"/>
</dbReference>
<dbReference type="Gene3D" id="1.10.1670.40">
    <property type="match status" value="1"/>
</dbReference>
<dbReference type="RefSeq" id="WP_097327693.1">
    <property type="nucleotide sequence ID" value="NZ_OBDY01000031.1"/>
</dbReference>
<dbReference type="GO" id="GO:0043916">
    <property type="term" value="F:DNA-7-methylguanine glycosylase activity"/>
    <property type="evidence" value="ECO:0007669"/>
    <property type="project" value="TreeGrafter"/>
</dbReference>
<dbReference type="OrthoDB" id="9811249at2"/>
<sequence>MARLTSVHNVQGPWSLAVCRAFWEGFGPAALRDQPSSAAELRTVFRAEHDWTVATATVRQDGPSAHITVEGPGDLDAATAQVVRFLSLDIDARGWPSVGDRDPVMAEAQKAMPGLRPCGFLSPYEAAAWAVLTQRVRRTQAAQQRAALLRNGAFPAPQELRALDLDLFGRKTEYLHAVAEAALDGRLDGSHLRALDAPSAVAAVREITGLGPFGAELVVLRGANHPDAVPHHEPRFQAELTRHYGSTATRDQVSEAWRPYRTWAAFHLRAQAGMPAR</sequence>
<protein>
    <submittedName>
        <fullName evidence="3">DNA-3-methyladenine glycosylase II</fullName>
    </submittedName>
</protein>
<dbReference type="Proteomes" id="UP000219612">
    <property type="component" value="Unassembled WGS sequence"/>
</dbReference>
<dbReference type="InterPro" id="IPR051912">
    <property type="entry name" value="Alkylbase_DNA_Glycosylase/TA"/>
</dbReference>
<evidence type="ECO:0000256" key="2">
    <source>
        <dbReference type="ARBA" id="ARBA00023204"/>
    </source>
</evidence>
<keyword evidence="1" id="KW-0227">DNA damage</keyword>
<keyword evidence="4" id="KW-1185">Reference proteome</keyword>
<organism evidence="3 4">
    <name type="scientific">Paractinoplanes atraurantiacus</name>
    <dbReference type="NCBI Taxonomy" id="1036182"/>
    <lineage>
        <taxon>Bacteria</taxon>
        <taxon>Bacillati</taxon>
        <taxon>Actinomycetota</taxon>
        <taxon>Actinomycetes</taxon>
        <taxon>Micromonosporales</taxon>
        <taxon>Micromonosporaceae</taxon>
        <taxon>Paractinoplanes</taxon>
    </lineage>
</organism>
<dbReference type="Gene3D" id="1.10.340.30">
    <property type="entry name" value="Hypothetical protein, domain 2"/>
    <property type="match status" value="1"/>
</dbReference>
<dbReference type="GO" id="GO:0008725">
    <property type="term" value="F:DNA-3-methyladenine glycosylase activity"/>
    <property type="evidence" value="ECO:0007669"/>
    <property type="project" value="TreeGrafter"/>
</dbReference>
<evidence type="ECO:0000313" key="4">
    <source>
        <dbReference type="Proteomes" id="UP000219612"/>
    </source>
</evidence>
<dbReference type="PANTHER" id="PTHR43003:SF5">
    <property type="entry name" value="DNA-3-METHYLADENINE GLYCOSYLASE"/>
    <property type="match status" value="1"/>
</dbReference>
<evidence type="ECO:0000256" key="1">
    <source>
        <dbReference type="ARBA" id="ARBA00022763"/>
    </source>
</evidence>
<reference evidence="3 4" key="1">
    <citation type="submission" date="2017-09" db="EMBL/GenBank/DDBJ databases">
        <authorList>
            <person name="Ehlers B."/>
            <person name="Leendertz F.H."/>
        </authorList>
    </citation>
    <scope>NUCLEOTIDE SEQUENCE [LARGE SCALE GENOMIC DNA]</scope>
    <source>
        <strain evidence="3 4">CGMCC 4.6857</strain>
    </source>
</reference>
<dbReference type="GO" id="GO:0006307">
    <property type="term" value="P:DNA alkylation repair"/>
    <property type="evidence" value="ECO:0007669"/>
    <property type="project" value="TreeGrafter"/>
</dbReference>
<name>A0A285K3P8_9ACTN</name>
<dbReference type="GO" id="GO:0032131">
    <property type="term" value="F:alkylated DNA binding"/>
    <property type="evidence" value="ECO:0007669"/>
    <property type="project" value="TreeGrafter"/>
</dbReference>
<dbReference type="AlphaFoldDB" id="A0A285K3P8"/>
<proteinExistence type="predicted"/>
<keyword evidence="2" id="KW-0234">DNA repair</keyword>
<dbReference type="InterPro" id="IPR011257">
    <property type="entry name" value="DNA_glycosylase"/>
</dbReference>
<accession>A0A285K3P8</accession>
<gene>
    <name evidence="3" type="ORF">SAMN05421748_13148</name>
</gene>
<dbReference type="PANTHER" id="PTHR43003">
    <property type="entry name" value="DNA-3-METHYLADENINE GLYCOSYLASE"/>
    <property type="match status" value="1"/>
</dbReference>
<dbReference type="GO" id="GO:0006285">
    <property type="term" value="P:base-excision repair, AP site formation"/>
    <property type="evidence" value="ECO:0007669"/>
    <property type="project" value="TreeGrafter"/>
</dbReference>